<dbReference type="InterPro" id="IPR023795">
    <property type="entry name" value="Serpin_CS"/>
</dbReference>
<gene>
    <name evidence="4" type="ORF">POM88_048453</name>
</gene>
<dbReference type="CDD" id="cd02043">
    <property type="entry name" value="serpinP_plants"/>
    <property type="match status" value="1"/>
</dbReference>
<dbReference type="InterPro" id="IPR042185">
    <property type="entry name" value="Serpin_sf_2"/>
</dbReference>
<dbReference type="InterPro" id="IPR042178">
    <property type="entry name" value="Serpin_sf_1"/>
</dbReference>
<proteinExistence type="inferred from homology"/>
<dbReference type="SMART" id="SM00093">
    <property type="entry name" value="SERPIN"/>
    <property type="match status" value="1"/>
</dbReference>
<dbReference type="Gene3D" id="3.30.497.10">
    <property type="entry name" value="Antithrombin, subunit I, domain 2"/>
    <property type="match status" value="1"/>
</dbReference>
<dbReference type="GO" id="GO:0004867">
    <property type="term" value="F:serine-type endopeptidase inhibitor activity"/>
    <property type="evidence" value="ECO:0007669"/>
    <property type="project" value="InterPro"/>
</dbReference>
<dbReference type="InterPro" id="IPR036186">
    <property type="entry name" value="Serpin_sf"/>
</dbReference>
<reference evidence="4" key="1">
    <citation type="submission" date="2023-02" db="EMBL/GenBank/DDBJ databases">
        <title>Genome of toxic invasive species Heracleum sosnowskyi carries increased number of genes despite the absence of recent whole-genome duplications.</title>
        <authorList>
            <person name="Schelkunov M."/>
            <person name="Shtratnikova V."/>
            <person name="Makarenko M."/>
            <person name="Klepikova A."/>
            <person name="Omelchenko D."/>
            <person name="Novikova G."/>
            <person name="Obukhova E."/>
            <person name="Bogdanov V."/>
            <person name="Penin A."/>
            <person name="Logacheva M."/>
        </authorList>
    </citation>
    <scope>NUCLEOTIDE SEQUENCE</scope>
    <source>
        <strain evidence="4">Hsosn_3</strain>
        <tissue evidence="4">Leaf</tissue>
    </source>
</reference>
<organism evidence="4 5">
    <name type="scientific">Heracleum sosnowskyi</name>
    <dbReference type="NCBI Taxonomy" id="360622"/>
    <lineage>
        <taxon>Eukaryota</taxon>
        <taxon>Viridiplantae</taxon>
        <taxon>Streptophyta</taxon>
        <taxon>Embryophyta</taxon>
        <taxon>Tracheophyta</taxon>
        <taxon>Spermatophyta</taxon>
        <taxon>Magnoliopsida</taxon>
        <taxon>eudicotyledons</taxon>
        <taxon>Gunneridae</taxon>
        <taxon>Pentapetalae</taxon>
        <taxon>asterids</taxon>
        <taxon>campanulids</taxon>
        <taxon>Apiales</taxon>
        <taxon>Apiaceae</taxon>
        <taxon>Apioideae</taxon>
        <taxon>apioid superclade</taxon>
        <taxon>Tordylieae</taxon>
        <taxon>Tordyliinae</taxon>
        <taxon>Heracleum</taxon>
    </lineage>
</organism>
<dbReference type="EMBL" id="JAUIZM010000011">
    <property type="protein sequence ID" value="KAK1355197.1"/>
    <property type="molecule type" value="Genomic_DNA"/>
</dbReference>
<sequence>MEIQKSIKNLTDVSLTLTKYILQTDGKDSNVVCSPISMQVILSLVAAAAKGKTLDELLTFLKAKSSEELNSLSSYLIDVVFADGSSSGGPILSLANGVWIDKSLSFKSPFKLVVDHVYKAASDAVDFKNKPNESADLLNSWVEKETHGLIKDMFPHKLFDNFTWLVYANAIYFKGEWLNPFMASNTKNCNFHLLDGSSIQVPFMTKSSAAYQYISAFDSFKVLRLYYKQGDDKQRKFSLNIFLPKEKDGLPTLVEKLGSESGFLDKYITSHRERVGEVWIPKFKISFGFEASKALKGLGLVSPFSPGEFTETVNESSEGQMLFLKNAFHKSFIEVNEEGTEAAAAFGLMIGGGSSDMLIDFVADHPFLFLVREDVTGVVLFTGQVLNPSTT</sequence>
<dbReference type="PROSITE" id="PS00284">
    <property type="entry name" value="SERPIN"/>
    <property type="match status" value="1"/>
</dbReference>
<feature type="domain" description="Serpin" evidence="3">
    <location>
        <begin position="15"/>
        <end position="388"/>
    </location>
</feature>
<evidence type="ECO:0000256" key="2">
    <source>
        <dbReference type="RuleBase" id="RU000411"/>
    </source>
</evidence>
<dbReference type="AlphaFoldDB" id="A0AAD8GVT4"/>
<protein>
    <submittedName>
        <fullName evidence="4">Serpin-ZX</fullName>
    </submittedName>
</protein>
<dbReference type="SUPFAM" id="SSF56574">
    <property type="entry name" value="Serpins"/>
    <property type="match status" value="1"/>
</dbReference>
<dbReference type="PANTHER" id="PTHR11461:SF211">
    <property type="entry name" value="GH10112P-RELATED"/>
    <property type="match status" value="1"/>
</dbReference>
<evidence type="ECO:0000256" key="1">
    <source>
        <dbReference type="ARBA" id="ARBA00009500"/>
    </source>
</evidence>
<keyword evidence="5" id="KW-1185">Reference proteome</keyword>
<dbReference type="Gene3D" id="2.30.39.10">
    <property type="entry name" value="Alpha-1-antitrypsin, domain 1"/>
    <property type="match status" value="1"/>
</dbReference>
<dbReference type="GO" id="GO:0005615">
    <property type="term" value="C:extracellular space"/>
    <property type="evidence" value="ECO:0007669"/>
    <property type="project" value="InterPro"/>
</dbReference>
<comment type="similarity">
    <text evidence="1 2">Belongs to the serpin family.</text>
</comment>
<dbReference type="InterPro" id="IPR000215">
    <property type="entry name" value="Serpin_fam"/>
</dbReference>
<reference evidence="4" key="2">
    <citation type="submission" date="2023-05" db="EMBL/GenBank/DDBJ databases">
        <authorList>
            <person name="Schelkunov M.I."/>
        </authorList>
    </citation>
    <scope>NUCLEOTIDE SEQUENCE</scope>
    <source>
        <strain evidence="4">Hsosn_3</strain>
        <tissue evidence="4">Leaf</tissue>
    </source>
</reference>
<dbReference type="Proteomes" id="UP001237642">
    <property type="component" value="Unassembled WGS sequence"/>
</dbReference>
<accession>A0AAD8GVT4</accession>
<evidence type="ECO:0000313" key="5">
    <source>
        <dbReference type="Proteomes" id="UP001237642"/>
    </source>
</evidence>
<evidence type="ECO:0000313" key="4">
    <source>
        <dbReference type="EMBL" id="KAK1355197.1"/>
    </source>
</evidence>
<evidence type="ECO:0000259" key="3">
    <source>
        <dbReference type="SMART" id="SM00093"/>
    </source>
</evidence>
<dbReference type="PANTHER" id="PTHR11461">
    <property type="entry name" value="SERINE PROTEASE INHIBITOR, SERPIN"/>
    <property type="match status" value="1"/>
</dbReference>
<name>A0AAD8GVT4_9APIA</name>
<dbReference type="Pfam" id="PF00079">
    <property type="entry name" value="Serpin"/>
    <property type="match status" value="1"/>
</dbReference>
<dbReference type="InterPro" id="IPR023796">
    <property type="entry name" value="Serpin_dom"/>
</dbReference>
<comment type="caution">
    <text evidence="4">The sequence shown here is derived from an EMBL/GenBank/DDBJ whole genome shotgun (WGS) entry which is preliminary data.</text>
</comment>